<evidence type="ECO:0000313" key="1">
    <source>
        <dbReference type="EMBL" id="MCI53397.1"/>
    </source>
</evidence>
<protein>
    <submittedName>
        <fullName evidence="1">Uncharacterized protein</fullName>
    </submittedName>
</protein>
<dbReference type="AlphaFoldDB" id="A0A392SY96"/>
<organism evidence="1 2">
    <name type="scientific">Trifolium medium</name>
    <dbReference type="NCBI Taxonomy" id="97028"/>
    <lineage>
        <taxon>Eukaryota</taxon>
        <taxon>Viridiplantae</taxon>
        <taxon>Streptophyta</taxon>
        <taxon>Embryophyta</taxon>
        <taxon>Tracheophyta</taxon>
        <taxon>Spermatophyta</taxon>
        <taxon>Magnoliopsida</taxon>
        <taxon>eudicotyledons</taxon>
        <taxon>Gunneridae</taxon>
        <taxon>Pentapetalae</taxon>
        <taxon>rosids</taxon>
        <taxon>fabids</taxon>
        <taxon>Fabales</taxon>
        <taxon>Fabaceae</taxon>
        <taxon>Papilionoideae</taxon>
        <taxon>50 kb inversion clade</taxon>
        <taxon>NPAAA clade</taxon>
        <taxon>Hologalegina</taxon>
        <taxon>IRL clade</taxon>
        <taxon>Trifolieae</taxon>
        <taxon>Trifolium</taxon>
    </lineage>
</organism>
<name>A0A392SY96_9FABA</name>
<reference evidence="1 2" key="1">
    <citation type="journal article" date="2018" name="Front. Plant Sci.">
        <title>Red Clover (Trifolium pratense) and Zigzag Clover (T. medium) - A Picture of Genomic Similarities and Differences.</title>
        <authorList>
            <person name="Dluhosova J."/>
            <person name="Istvanek J."/>
            <person name="Nedelnik J."/>
            <person name="Repkova J."/>
        </authorList>
    </citation>
    <scope>NUCLEOTIDE SEQUENCE [LARGE SCALE GENOMIC DNA]</scope>
    <source>
        <strain evidence="2">cv. 10/8</strain>
        <tissue evidence="1">Leaf</tissue>
    </source>
</reference>
<comment type="caution">
    <text evidence="1">The sequence shown here is derived from an EMBL/GenBank/DDBJ whole genome shotgun (WGS) entry which is preliminary data.</text>
</comment>
<feature type="non-terminal residue" evidence="1">
    <location>
        <position position="1"/>
    </location>
</feature>
<evidence type="ECO:0000313" key="2">
    <source>
        <dbReference type="Proteomes" id="UP000265520"/>
    </source>
</evidence>
<dbReference type="Proteomes" id="UP000265520">
    <property type="component" value="Unassembled WGS sequence"/>
</dbReference>
<sequence length="86" mass="10030">ILSRPYYYIVDSEPDDELLQEQICYDFRNLSAMRNEFLVFPSDVVAEAEALKAKFDHAVDRLTQIIQKKIEGRGMEVVKMIMESVE</sequence>
<proteinExistence type="predicted"/>
<keyword evidence="2" id="KW-1185">Reference proteome</keyword>
<dbReference type="EMBL" id="LXQA010462481">
    <property type="protein sequence ID" value="MCI53397.1"/>
    <property type="molecule type" value="Genomic_DNA"/>
</dbReference>
<accession>A0A392SY96</accession>